<keyword evidence="1" id="KW-0472">Membrane</keyword>
<dbReference type="InterPro" id="IPR036396">
    <property type="entry name" value="Cyt_P450_sf"/>
</dbReference>
<comment type="caution">
    <text evidence="2">The sequence shown here is derived from an EMBL/GenBank/DDBJ whole genome shotgun (WGS) entry which is preliminary data.</text>
</comment>
<proteinExistence type="predicted"/>
<dbReference type="AlphaFoldDB" id="W9VZV2"/>
<dbReference type="STRING" id="1182544.W9VZV2"/>
<protein>
    <recommendedName>
        <fullName evidence="4">Cytochrome P450 oxidoreductase</fullName>
    </recommendedName>
</protein>
<keyword evidence="1" id="KW-0812">Transmembrane</keyword>
<keyword evidence="1" id="KW-1133">Transmembrane helix</keyword>
<dbReference type="GO" id="GO:0004497">
    <property type="term" value="F:monooxygenase activity"/>
    <property type="evidence" value="ECO:0007669"/>
    <property type="project" value="InterPro"/>
</dbReference>
<dbReference type="Gene3D" id="1.10.630.10">
    <property type="entry name" value="Cytochrome P450"/>
    <property type="match status" value="1"/>
</dbReference>
<evidence type="ECO:0008006" key="4">
    <source>
        <dbReference type="Google" id="ProtNLM"/>
    </source>
</evidence>
<dbReference type="VEuPathDB" id="FungiDB:A1O7_05685"/>
<evidence type="ECO:0000313" key="2">
    <source>
        <dbReference type="EMBL" id="EXJ58260.1"/>
    </source>
</evidence>
<dbReference type="GO" id="GO:0020037">
    <property type="term" value="F:heme binding"/>
    <property type="evidence" value="ECO:0007669"/>
    <property type="project" value="InterPro"/>
</dbReference>
<evidence type="ECO:0000256" key="1">
    <source>
        <dbReference type="SAM" id="Phobius"/>
    </source>
</evidence>
<keyword evidence="3" id="KW-1185">Reference proteome</keyword>
<accession>W9VZV2</accession>
<feature type="transmembrane region" description="Helical" evidence="1">
    <location>
        <begin position="12"/>
        <end position="32"/>
    </location>
</feature>
<evidence type="ECO:0000313" key="3">
    <source>
        <dbReference type="Proteomes" id="UP000019473"/>
    </source>
</evidence>
<sequence length="117" mass="13109">MMMDDVLTRPKAQIPLIFVVVIIIVVSARNYLNKGLHKYPGPFLANFTDAWRFYTVYRGKSHLTLRLLHDQHGHIVRLGPNALSFSSPEALKAIYGLNNRLTKASSLTPDSMNGAIC</sequence>
<dbReference type="HOGENOM" id="CLU_2170619_0_0_1"/>
<organism evidence="2 3">
    <name type="scientific">Cladophialophora yegresii CBS 114405</name>
    <dbReference type="NCBI Taxonomy" id="1182544"/>
    <lineage>
        <taxon>Eukaryota</taxon>
        <taxon>Fungi</taxon>
        <taxon>Dikarya</taxon>
        <taxon>Ascomycota</taxon>
        <taxon>Pezizomycotina</taxon>
        <taxon>Eurotiomycetes</taxon>
        <taxon>Chaetothyriomycetidae</taxon>
        <taxon>Chaetothyriales</taxon>
        <taxon>Herpotrichiellaceae</taxon>
        <taxon>Cladophialophora</taxon>
    </lineage>
</organism>
<dbReference type="GeneID" id="19180268"/>
<gene>
    <name evidence="2" type="ORF">A1O7_05685</name>
</gene>
<dbReference type="Proteomes" id="UP000019473">
    <property type="component" value="Unassembled WGS sequence"/>
</dbReference>
<dbReference type="OrthoDB" id="3934656at2759"/>
<reference evidence="2 3" key="1">
    <citation type="submission" date="2013-03" db="EMBL/GenBank/DDBJ databases">
        <title>The Genome Sequence of Cladophialophora yegresii CBS 114405.</title>
        <authorList>
            <consortium name="The Broad Institute Genomics Platform"/>
            <person name="Cuomo C."/>
            <person name="de Hoog S."/>
            <person name="Gorbushina A."/>
            <person name="Walker B."/>
            <person name="Young S.K."/>
            <person name="Zeng Q."/>
            <person name="Gargeya S."/>
            <person name="Fitzgerald M."/>
            <person name="Haas B."/>
            <person name="Abouelleil A."/>
            <person name="Allen A.W."/>
            <person name="Alvarado L."/>
            <person name="Arachchi H.M."/>
            <person name="Berlin A.M."/>
            <person name="Chapman S.B."/>
            <person name="Gainer-Dewar J."/>
            <person name="Goldberg J."/>
            <person name="Griggs A."/>
            <person name="Gujja S."/>
            <person name="Hansen M."/>
            <person name="Howarth C."/>
            <person name="Imamovic A."/>
            <person name="Ireland A."/>
            <person name="Larimer J."/>
            <person name="McCowan C."/>
            <person name="Murphy C."/>
            <person name="Pearson M."/>
            <person name="Poon T.W."/>
            <person name="Priest M."/>
            <person name="Roberts A."/>
            <person name="Saif S."/>
            <person name="Shea T."/>
            <person name="Sisk P."/>
            <person name="Sykes S."/>
            <person name="Wortman J."/>
            <person name="Nusbaum C."/>
            <person name="Birren B."/>
        </authorList>
    </citation>
    <scope>NUCLEOTIDE SEQUENCE [LARGE SCALE GENOMIC DNA]</scope>
    <source>
        <strain evidence="2 3">CBS 114405</strain>
    </source>
</reference>
<dbReference type="SUPFAM" id="SSF48264">
    <property type="entry name" value="Cytochrome P450"/>
    <property type="match status" value="1"/>
</dbReference>
<name>W9VZV2_9EURO</name>
<dbReference type="EMBL" id="AMGW01000004">
    <property type="protein sequence ID" value="EXJ58260.1"/>
    <property type="molecule type" value="Genomic_DNA"/>
</dbReference>
<dbReference type="GO" id="GO:0016705">
    <property type="term" value="F:oxidoreductase activity, acting on paired donors, with incorporation or reduction of molecular oxygen"/>
    <property type="evidence" value="ECO:0007669"/>
    <property type="project" value="InterPro"/>
</dbReference>
<dbReference type="GO" id="GO:0005506">
    <property type="term" value="F:iron ion binding"/>
    <property type="evidence" value="ECO:0007669"/>
    <property type="project" value="InterPro"/>
</dbReference>
<dbReference type="RefSeq" id="XP_007757883.1">
    <property type="nucleotide sequence ID" value="XM_007759693.1"/>
</dbReference>